<dbReference type="OrthoDB" id="3215907at2759"/>
<dbReference type="AlphaFoldDB" id="A0A409YY02"/>
<feature type="compositionally biased region" description="Low complexity" evidence="1">
    <location>
        <begin position="294"/>
        <end position="309"/>
    </location>
</feature>
<feature type="region of interest" description="Disordered" evidence="1">
    <location>
        <begin position="279"/>
        <end position="319"/>
    </location>
</feature>
<feature type="compositionally biased region" description="Low complexity" evidence="1">
    <location>
        <begin position="374"/>
        <end position="398"/>
    </location>
</feature>
<feature type="compositionally biased region" description="Basic and acidic residues" evidence="1">
    <location>
        <begin position="81"/>
        <end position="94"/>
    </location>
</feature>
<accession>A0A409YY02</accession>
<comment type="caution">
    <text evidence="2">The sequence shown here is derived from an EMBL/GenBank/DDBJ whole genome shotgun (WGS) entry which is preliminary data.</text>
</comment>
<dbReference type="InParanoid" id="A0A409YY02"/>
<feature type="region of interest" description="Disordered" evidence="1">
    <location>
        <begin position="374"/>
        <end position="426"/>
    </location>
</feature>
<gene>
    <name evidence="2" type="ORF">CVT24_000653</name>
</gene>
<evidence type="ECO:0000313" key="2">
    <source>
        <dbReference type="EMBL" id="PPR07915.1"/>
    </source>
</evidence>
<organism evidence="2 3">
    <name type="scientific">Panaeolus cyanescens</name>
    <dbReference type="NCBI Taxonomy" id="181874"/>
    <lineage>
        <taxon>Eukaryota</taxon>
        <taxon>Fungi</taxon>
        <taxon>Dikarya</taxon>
        <taxon>Basidiomycota</taxon>
        <taxon>Agaricomycotina</taxon>
        <taxon>Agaricomycetes</taxon>
        <taxon>Agaricomycetidae</taxon>
        <taxon>Agaricales</taxon>
        <taxon>Agaricineae</taxon>
        <taxon>Galeropsidaceae</taxon>
        <taxon>Panaeolus</taxon>
    </lineage>
</organism>
<feature type="compositionally biased region" description="Low complexity" evidence="1">
    <location>
        <begin position="1"/>
        <end position="22"/>
    </location>
</feature>
<evidence type="ECO:0000313" key="3">
    <source>
        <dbReference type="Proteomes" id="UP000284842"/>
    </source>
</evidence>
<feature type="region of interest" description="Disordered" evidence="1">
    <location>
        <begin position="1"/>
        <end position="24"/>
    </location>
</feature>
<keyword evidence="3" id="KW-1185">Reference proteome</keyword>
<dbReference type="EMBL" id="NHTK01000272">
    <property type="protein sequence ID" value="PPR07915.1"/>
    <property type="molecule type" value="Genomic_DNA"/>
</dbReference>
<evidence type="ECO:0000256" key="1">
    <source>
        <dbReference type="SAM" id="MobiDB-lite"/>
    </source>
</evidence>
<name>A0A409YY02_9AGAR</name>
<proteinExistence type="predicted"/>
<reference evidence="2 3" key="1">
    <citation type="journal article" date="2018" name="Evol. Lett.">
        <title>Horizontal gene cluster transfer increased hallucinogenic mushroom diversity.</title>
        <authorList>
            <person name="Reynolds H.T."/>
            <person name="Vijayakumar V."/>
            <person name="Gluck-Thaler E."/>
            <person name="Korotkin H.B."/>
            <person name="Matheny P.B."/>
            <person name="Slot J.C."/>
        </authorList>
    </citation>
    <scope>NUCLEOTIDE SEQUENCE [LARGE SCALE GENOMIC DNA]</scope>
    <source>
        <strain evidence="2 3">2629</strain>
    </source>
</reference>
<sequence length="492" mass="53622">MTTASPIPITLIPTPSTTNTLNPHERSRLLKSTRKLEAVLGTTPLVFIEDVAPLSDTTPRRTKRQGGIYHSPTSSISSIEDVDRIPRRKDRDDGDYVFISPNTRSAPYQHQYVPPPSQSQLSVINDNSRAPSASSFYDISPSSSRSASPMPVKKQRRSPDLALALPLSSKKSKAQQPLAQPLVLRLRSVPSKYPVVPLSPANSTFTVDTVRTTQTTMTVDTITPTKAGLTDREKRKKMAKLARTLGENVPPELVFGRSTAARRRSSVCGAWGAAARVDTGSEVKRVREEPAKPSPASSTNSSPASIPLSITVSREVQMDKTPKRESFLIMNDAEDVPIIAKKELGISGKGKRKHRPRSLTLGSASAFAAFPATTNSGSASKAASSSTSKATTASRSTSNMLNVRGTTSLDVQRPPRPSSDENRPLPALPLRVRMQEDVAFARVGDEVGVRKEVGGLDVDVEDWRRKEREWSGEWNLKDMEGVTKALRELRGR</sequence>
<protein>
    <submittedName>
        <fullName evidence="2">Uncharacterized protein</fullName>
    </submittedName>
</protein>
<feature type="compositionally biased region" description="Basic and acidic residues" evidence="1">
    <location>
        <begin position="279"/>
        <end position="291"/>
    </location>
</feature>
<dbReference type="Proteomes" id="UP000284842">
    <property type="component" value="Unassembled WGS sequence"/>
</dbReference>
<feature type="compositionally biased region" description="Polar residues" evidence="1">
    <location>
        <begin position="399"/>
        <end position="410"/>
    </location>
</feature>
<feature type="region of interest" description="Disordered" evidence="1">
    <location>
        <begin position="56"/>
        <end position="158"/>
    </location>
</feature>
<feature type="compositionally biased region" description="Polar residues" evidence="1">
    <location>
        <begin position="118"/>
        <end position="137"/>
    </location>
</feature>
<feature type="compositionally biased region" description="Low complexity" evidence="1">
    <location>
        <begin position="140"/>
        <end position="151"/>
    </location>
</feature>